<evidence type="ECO:0000313" key="1">
    <source>
        <dbReference type="EMBL" id="KKL47899.1"/>
    </source>
</evidence>
<accession>A0A0F9CFL1</accession>
<comment type="caution">
    <text evidence="1">The sequence shown here is derived from an EMBL/GenBank/DDBJ whole genome shotgun (WGS) entry which is preliminary data.</text>
</comment>
<gene>
    <name evidence="1" type="ORF">LCGC14_2330910</name>
</gene>
<dbReference type="AlphaFoldDB" id="A0A0F9CFL1"/>
<dbReference type="InterPro" id="IPR025332">
    <property type="entry name" value="DUF4238"/>
</dbReference>
<reference evidence="1" key="1">
    <citation type="journal article" date="2015" name="Nature">
        <title>Complex archaea that bridge the gap between prokaryotes and eukaryotes.</title>
        <authorList>
            <person name="Spang A."/>
            <person name="Saw J.H."/>
            <person name="Jorgensen S.L."/>
            <person name="Zaremba-Niedzwiedzka K."/>
            <person name="Martijn J."/>
            <person name="Lind A.E."/>
            <person name="van Eijk R."/>
            <person name="Schleper C."/>
            <person name="Guy L."/>
            <person name="Ettema T.J."/>
        </authorList>
    </citation>
    <scope>NUCLEOTIDE SEQUENCE</scope>
</reference>
<dbReference type="EMBL" id="LAZR01033503">
    <property type="protein sequence ID" value="KKL47899.1"/>
    <property type="molecule type" value="Genomic_DNA"/>
</dbReference>
<proteinExistence type="predicted"/>
<feature type="non-terminal residue" evidence="1">
    <location>
        <position position="1"/>
    </location>
</feature>
<organism evidence="1">
    <name type="scientific">marine sediment metagenome</name>
    <dbReference type="NCBI Taxonomy" id="412755"/>
    <lineage>
        <taxon>unclassified sequences</taxon>
        <taxon>metagenomes</taxon>
        <taxon>ecological metagenomes</taxon>
    </lineage>
</organism>
<evidence type="ECO:0008006" key="2">
    <source>
        <dbReference type="Google" id="ProtNLM"/>
    </source>
</evidence>
<sequence length="370" mass="44021">LKTLFYVLLDLSFNNIQILNFPTSKVYWNEYFEILKRFVDFKINFHSDPDFENDILKKVIFSIKRTRKNHYIPQGYLKAFICSPLGERKILVYDKERKSLIVQKGRKIENVAYSTHFYSIRLEQTFAKFIEPQFFRVIEDVIAKKSCVSLSEQEKIIILKFIFSLYLRTPDSRRHFKELTEKQLKQIYLEILRSKGISLNHEDLSVEITDLKLRLSLEHFIHNWVNPVDPKILSVYHQYLKNEWVLIESSGTPFITSDQPVILYSHTQNEPELNVELNGYFRTSSNFRRGLLEKGIQLYFPLTPKLCLLIMSKENLSNKLIDEKIFEQIVIHSYKYLYLSYDYTDSISEIIDNNLESLNRDGKRITIKKL</sequence>
<protein>
    <recommendedName>
        <fullName evidence="2">DUF4238 domain-containing protein</fullName>
    </recommendedName>
</protein>
<name>A0A0F9CFL1_9ZZZZ</name>
<dbReference type="Pfam" id="PF14022">
    <property type="entry name" value="DUF4238"/>
    <property type="match status" value="1"/>
</dbReference>